<dbReference type="Gene3D" id="1.10.260.40">
    <property type="entry name" value="lambda repressor-like DNA-binding domains"/>
    <property type="match status" value="1"/>
</dbReference>
<dbReference type="InterPro" id="IPR010982">
    <property type="entry name" value="Lambda_DNA-bd_dom_sf"/>
</dbReference>
<keyword evidence="1" id="KW-0238">DNA-binding</keyword>
<dbReference type="SUPFAM" id="SSF51182">
    <property type="entry name" value="RmlC-like cupins"/>
    <property type="match status" value="1"/>
</dbReference>
<proteinExistence type="predicted"/>
<comment type="caution">
    <text evidence="3">The sequence shown here is derived from an EMBL/GenBank/DDBJ whole genome shotgun (WGS) entry which is preliminary data.</text>
</comment>
<organism evidence="3 4">
    <name type="scientific">Pseudonocardia humida</name>
    <dbReference type="NCBI Taxonomy" id="2800819"/>
    <lineage>
        <taxon>Bacteria</taxon>
        <taxon>Bacillati</taxon>
        <taxon>Actinomycetota</taxon>
        <taxon>Actinomycetes</taxon>
        <taxon>Pseudonocardiales</taxon>
        <taxon>Pseudonocardiaceae</taxon>
        <taxon>Pseudonocardia</taxon>
    </lineage>
</organism>
<dbReference type="Pfam" id="PF01381">
    <property type="entry name" value="HTH_3"/>
    <property type="match status" value="1"/>
</dbReference>
<dbReference type="InterPro" id="IPR014710">
    <property type="entry name" value="RmlC-like_jellyroll"/>
</dbReference>
<protein>
    <submittedName>
        <fullName evidence="3">Helix-turn-helix domain-containing protein</fullName>
    </submittedName>
</protein>
<dbReference type="SMART" id="SM00530">
    <property type="entry name" value="HTH_XRE"/>
    <property type="match status" value="1"/>
</dbReference>
<dbReference type="CDD" id="cd00093">
    <property type="entry name" value="HTH_XRE"/>
    <property type="match status" value="1"/>
</dbReference>
<evidence type="ECO:0000313" key="4">
    <source>
        <dbReference type="Proteomes" id="UP001165283"/>
    </source>
</evidence>
<accession>A0ABT0ZTV5</accession>
<dbReference type="PANTHER" id="PTHR46797:SF1">
    <property type="entry name" value="METHYLPHOSPHONATE SYNTHASE"/>
    <property type="match status" value="1"/>
</dbReference>
<reference evidence="3" key="1">
    <citation type="submission" date="2021-04" db="EMBL/GenBank/DDBJ databases">
        <title>Pseudonocardia sp. nov., isolated from sandy soil of mangrove forest.</title>
        <authorList>
            <person name="Zan Z."/>
            <person name="Huang R."/>
            <person name="Liu W."/>
        </authorList>
    </citation>
    <scope>NUCLEOTIDE SEQUENCE</scope>
    <source>
        <strain evidence="3">S2-4</strain>
    </source>
</reference>
<name>A0ABT0ZTV5_9PSEU</name>
<dbReference type="Proteomes" id="UP001165283">
    <property type="component" value="Unassembled WGS sequence"/>
</dbReference>
<evidence type="ECO:0000259" key="2">
    <source>
        <dbReference type="PROSITE" id="PS50943"/>
    </source>
</evidence>
<dbReference type="CDD" id="cd02209">
    <property type="entry name" value="cupin_XRE_C"/>
    <property type="match status" value="1"/>
</dbReference>
<dbReference type="Pfam" id="PF07883">
    <property type="entry name" value="Cupin_2"/>
    <property type="match status" value="1"/>
</dbReference>
<dbReference type="InterPro" id="IPR050807">
    <property type="entry name" value="TransReg_Diox_bact_type"/>
</dbReference>
<dbReference type="InterPro" id="IPR001387">
    <property type="entry name" value="Cro/C1-type_HTH"/>
</dbReference>
<dbReference type="EMBL" id="JAGSOV010000009">
    <property type="protein sequence ID" value="MCO1654166.1"/>
    <property type="molecule type" value="Genomic_DNA"/>
</dbReference>
<dbReference type="SUPFAM" id="SSF47413">
    <property type="entry name" value="lambda repressor-like DNA-binding domains"/>
    <property type="match status" value="1"/>
</dbReference>
<keyword evidence="4" id="KW-1185">Reference proteome</keyword>
<dbReference type="PANTHER" id="PTHR46797">
    <property type="entry name" value="HTH-TYPE TRANSCRIPTIONAL REGULATOR"/>
    <property type="match status" value="1"/>
</dbReference>
<evidence type="ECO:0000313" key="3">
    <source>
        <dbReference type="EMBL" id="MCO1654166.1"/>
    </source>
</evidence>
<evidence type="ECO:0000256" key="1">
    <source>
        <dbReference type="ARBA" id="ARBA00023125"/>
    </source>
</evidence>
<feature type="domain" description="HTH cro/C1-type" evidence="2">
    <location>
        <begin position="17"/>
        <end position="71"/>
    </location>
</feature>
<sequence length="197" mass="21031">MGDRDVERVVAGVGARLRERRLDAGLSLADLAAELGVSSSTVSRLETGRRTPTLDLLLPLARRYRVTLDELVDAPATADPRTHPRPRTRAGMTALPLHLGPGLQAFKNTLAAGPADAAIPLRSHPGYHWLYVLRGALRVVLGGADFPVRAGESLEITDTHVPHGFGNAEPAPVEFISILSATPTAIRHRRPSPETGG</sequence>
<dbReference type="PROSITE" id="PS50943">
    <property type="entry name" value="HTH_CROC1"/>
    <property type="match status" value="1"/>
</dbReference>
<dbReference type="Gene3D" id="2.60.120.10">
    <property type="entry name" value="Jelly Rolls"/>
    <property type="match status" value="1"/>
</dbReference>
<gene>
    <name evidence="3" type="ORF">KDL28_03765</name>
</gene>
<dbReference type="InterPro" id="IPR011051">
    <property type="entry name" value="RmlC_Cupin_sf"/>
</dbReference>
<dbReference type="RefSeq" id="WP_252435772.1">
    <property type="nucleotide sequence ID" value="NZ_JAGSOV010000009.1"/>
</dbReference>
<dbReference type="InterPro" id="IPR013096">
    <property type="entry name" value="Cupin_2"/>
</dbReference>